<dbReference type="Proteomes" id="UP000322080">
    <property type="component" value="Unassembled WGS sequence"/>
</dbReference>
<dbReference type="PANTHER" id="PTHR30329:SF21">
    <property type="entry name" value="LIPOPROTEIN YIAD-RELATED"/>
    <property type="match status" value="1"/>
</dbReference>
<dbReference type="AlphaFoldDB" id="A0A5D0RLJ8"/>
<evidence type="ECO:0000313" key="7">
    <source>
        <dbReference type="EMBL" id="TYB81999.1"/>
    </source>
</evidence>
<dbReference type="PANTHER" id="PTHR30329">
    <property type="entry name" value="STATOR ELEMENT OF FLAGELLAR MOTOR COMPLEX"/>
    <property type="match status" value="1"/>
</dbReference>
<reference evidence="7 8" key="1">
    <citation type="submission" date="2019-08" db="EMBL/GenBank/DDBJ databases">
        <title>Identification of a novel species of the genus Boseongicola.</title>
        <authorList>
            <person name="Zhang X.-Q."/>
        </authorList>
    </citation>
    <scope>NUCLEOTIDE SEQUENCE [LARGE SCALE GENOMIC DNA]</scope>
    <source>
        <strain evidence="7 8">HY14</strain>
    </source>
</reference>
<dbReference type="Gene3D" id="3.30.1330.60">
    <property type="entry name" value="OmpA-like domain"/>
    <property type="match status" value="1"/>
</dbReference>
<keyword evidence="3" id="KW-0998">Cell outer membrane</keyword>
<keyword evidence="5" id="KW-0732">Signal</keyword>
<protein>
    <submittedName>
        <fullName evidence="7">OmpA family protein</fullName>
    </submittedName>
</protein>
<comment type="caution">
    <text evidence="7">The sequence shown here is derived from an EMBL/GenBank/DDBJ whole genome shotgun (WGS) entry which is preliminary data.</text>
</comment>
<dbReference type="CDD" id="cd07185">
    <property type="entry name" value="OmpA_C-like"/>
    <property type="match status" value="1"/>
</dbReference>
<organism evidence="7 8">
    <name type="scientific">Maritimibacter fusiformis</name>
    <dbReference type="NCBI Taxonomy" id="2603819"/>
    <lineage>
        <taxon>Bacteria</taxon>
        <taxon>Pseudomonadati</taxon>
        <taxon>Pseudomonadota</taxon>
        <taxon>Alphaproteobacteria</taxon>
        <taxon>Rhodobacterales</taxon>
        <taxon>Roseobacteraceae</taxon>
        <taxon>Maritimibacter</taxon>
    </lineage>
</organism>
<keyword evidence="2 4" id="KW-0472">Membrane</keyword>
<evidence type="ECO:0000256" key="3">
    <source>
        <dbReference type="ARBA" id="ARBA00023237"/>
    </source>
</evidence>
<evidence type="ECO:0000313" key="8">
    <source>
        <dbReference type="Proteomes" id="UP000322080"/>
    </source>
</evidence>
<comment type="subcellular location">
    <subcellularLocation>
        <location evidence="1">Cell outer membrane</location>
    </subcellularLocation>
</comment>
<evidence type="ECO:0000256" key="4">
    <source>
        <dbReference type="PROSITE-ProRule" id="PRU00473"/>
    </source>
</evidence>
<dbReference type="InterPro" id="IPR036737">
    <property type="entry name" value="OmpA-like_sf"/>
</dbReference>
<dbReference type="PRINTS" id="PR01021">
    <property type="entry name" value="OMPADOMAIN"/>
</dbReference>
<keyword evidence="8" id="KW-1185">Reference proteome</keyword>
<evidence type="ECO:0000259" key="6">
    <source>
        <dbReference type="PROSITE" id="PS51123"/>
    </source>
</evidence>
<evidence type="ECO:0000256" key="2">
    <source>
        <dbReference type="ARBA" id="ARBA00023136"/>
    </source>
</evidence>
<accession>A0A5D0RLJ8</accession>
<dbReference type="GO" id="GO:0009279">
    <property type="term" value="C:cell outer membrane"/>
    <property type="evidence" value="ECO:0007669"/>
    <property type="project" value="UniProtKB-SubCell"/>
</dbReference>
<dbReference type="SUPFAM" id="SSF103088">
    <property type="entry name" value="OmpA-like"/>
    <property type="match status" value="1"/>
</dbReference>
<dbReference type="PROSITE" id="PS51123">
    <property type="entry name" value="OMPA_2"/>
    <property type="match status" value="1"/>
</dbReference>
<name>A0A5D0RLJ8_9RHOB</name>
<dbReference type="InterPro" id="IPR006665">
    <property type="entry name" value="OmpA-like"/>
</dbReference>
<proteinExistence type="predicted"/>
<evidence type="ECO:0000256" key="1">
    <source>
        <dbReference type="ARBA" id="ARBA00004442"/>
    </source>
</evidence>
<feature type="signal peptide" evidence="5">
    <location>
        <begin position="1"/>
        <end position="21"/>
    </location>
</feature>
<sequence>MRTAALVLGAVLFGAVGAGHAAPLSLPVGATLQQEKIETAGTYQMPVGAWAEGTGVPTRATSGHITRQAWRLGGSGLSTYQILLTLRQQLLDAGYEVVFECRDSECGGFDFRFATAVISEPDMHVDLGDFYYLGAVRPGEEVDAISLLVSRSVSAGFVQIVQVGKIGTMPAVPLTSSKAEPDAALPTTLSGEIGPAMETAGRYILADLVFATGSADLGPGDFTSLRALADYLRDNPGKRVALVGHTDATGSLAGNIGLSERRARSVMARLVSDYGVAPEQLEAEGIGYLAPIASNQTDAGRSLNRRVEAILVSTE</sequence>
<feature type="domain" description="OmpA-like" evidence="6">
    <location>
        <begin position="197"/>
        <end position="315"/>
    </location>
</feature>
<dbReference type="InterPro" id="IPR050330">
    <property type="entry name" value="Bact_OuterMem_StrucFunc"/>
</dbReference>
<dbReference type="EMBL" id="VSIY01000004">
    <property type="protein sequence ID" value="TYB81999.1"/>
    <property type="molecule type" value="Genomic_DNA"/>
</dbReference>
<feature type="chain" id="PRO_5022695441" evidence="5">
    <location>
        <begin position="22"/>
        <end position="315"/>
    </location>
</feature>
<dbReference type="Pfam" id="PF00691">
    <property type="entry name" value="OmpA"/>
    <property type="match status" value="1"/>
</dbReference>
<dbReference type="InterPro" id="IPR006664">
    <property type="entry name" value="OMP_bac"/>
</dbReference>
<gene>
    <name evidence="7" type="ORF">FVF75_04485</name>
</gene>
<evidence type="ECO:0000256" key="5">
    <source>
        <dbReference type="SAM" id="SignalP"/>
    </source>
</evidence>